<feature type="transmembrane region" description="Helical" evidence="1">
    <location>
        <begin position="33"/>
        <end position="51"/>
    </location>
</feature>
<dbReference type="GeneID" id="63210398"/>
<organism evidence="2 3">
    <name type="scientific">Mycobacterium phage Estes</name>
    <dbReference type="NCBI Taxonomy" id="2759459"/>
    <lineage>
        <taxon>Viruses</taxon>
        <taxon>Duplodnaviria</taxon>
        <taxon>Heunggongvirae</taxon>
        <taxon>Uroviricota</taxon>
        <taxon>Caudoviricetes</taxon>
        <taxon>Vilmaviridae</taxon>
        <taxon>Mclasvirinae</taxon>
        <taxon>Reyvirus</taxon>
        <taxon>Reyvirus estes</taxon>
    </lineage>
</organism>
<gene>
    <name evidence="2" type="primary">5</name>
    <name evidence="2" type="ORF">SEA_ESTES_5</name>
</gene>
<name>A0A7G9A275_9CAUD</name>
<dbReference type="Proteomes" id="UP000516127">
    <property type="component" value="Genome"/>
</dbReference>
<dbReference type="KEGG" id="vg:63210398"/>
<keyword evidence="1" id="KW-0812">Transmembrane</keyword>
<proteinExistence type="predicted"/>
<keyword evidence="1" id="KW-0472">Membrane</keyword>
<keyword evidence="3" id="KW-1185">Reference proteome</keyword>
<evidence type="ECO:0000313" key="3">
    <source>
        <dbReference type="Proteomes" id="UP000516127"/>
    </source>
</evidence>
<accession>A0A7G9A275</accession>
<evidence type="ECO:0000256" key="1">
    <source>
        <dbReference type="SAM" id="Phobius"/>
    </source>
</evidence>
<evidence type="ECO:0000313" key="2">
    <source>
        <dbReference type="EMBL" id="QNL30714.1"/>
    </source>
</evidence>
<dbReference type="EMBL" id="MT657341">
    <property type="protein sequence ID" value="QNL30714.1"/>
    <property type="molecule type" value="Genomic_DNA"/>
</dbReference>
<sequence length="53" mass="5616">MIKYLGYYAAFLWSLSILGFTLASTVVPDAINMALGVGLGAAATTVFYALLRV</sequence>
<protein>
    <submittedName>
        <fullName evidence="2">Membrane protein</fullName>
    </submittedName>
</protein>
<keyword evidence="1" id="KW-1133">Transmembrane helix</keyword>
<reference evidence="2 3" key="1">
    <citation type="submission" date="2020-06" db="EMBL/GenBank/DDBJ databases">
        <authorList>
            <person name="Allen T."/>
            <person name="Groscost A."/>
            <person name="Boice M."/>
            <person name="Bramwell-Butcher J."/>
            <person name="Davis-Nicholson M."/>
            <person name="Dedinsky M."/>
            <person name="DeKlotz J."/>
            <person name="Gardner J."/>
            <person name="Grosser P."/>
            <person name="Husler K."/>
            <person name="Lau J.R."/>
            <person name="Monlux M."/>
            <person name="Schlesinger M.K."/>
            <person name="Scholes A."/>
            <person name="Waughman L."/>
            <person name="Poxleitner M.K."/>
            <person name="Anders K.R."/>
            <person name="Garlena R.A."/>
            <person name="Russell D.A."/>
            <person name="Pope W.H."/>
            <person name="Jacobs-Sera D."/>
            <person name="Hatfull G.F."/>
        </authorList>
    </citation>
    <scope>NUCLEOTIDE SEQUENCE [LARGE SCALE GENOMIC DNA]</scope>
</reference>
<feature type="transmembrane region" description="Helical" evidence="1">
    <location>
        <begin position="7"/>
        <end position="27"/>
    </location>
</feature>
<dbReference type="RefSeq" id="YP_010013760.1">
    <property type="nucleotide sequence ID" value="NC_053514.1"/>
</dbReference>